<organism evidence="1">
    <name type="scientific">marine metagenome</name>
    <dbReference type="NCBI Taxonomy" id="408172"/>
    <lineage>
        <taxon>unclassified sequences</taxon>
        <taxon>metagenomes</taxon>
        <taxon>ecological metagenomes</taxon>
    </lineage>
</organism>
<proteinExistence type="predicted"/>
<dbReference type="Gene3D" id="3.40.50.720">
    <property type="entry name" value="NAD(P)-binding Rossmann-like Domain"/>
    <property type="match status" value="1"/>
</dbReference>
<accession>A0A382D9X9</accession>
<dbReference type="SUPFAM" id="SSF53335">
    <property type="entry name" value="S-adenosyl-L-methionine-dependent methyltransferases"/>
    <property type="match status" value="1"/>
</dbReference>
<gene>
    <name evidence="1" type="ORF">METZ01_LOCUS188084</name>
</gene>
<reference evidence="1" key="1">
    <citation type="submission" date="2018-05" db="EMBL/GenBank/DDBJ databases">
        <authorList>
            <person name="Lanie J.A."/>
            <person name="Ng W.-L."/>
            <person name="Kazmierczak K.M."/>
            <person name="Andrzejewski T.M."/>
            <person name="Davidsen T.M."/>
            <person name="Wayne K.J."/>
            <person name="Tettelin H."/>
            <person name="Glass J.I."/>
            <person name="Rusch D."/>
            <person name="Podicherti R."/>
            <person name="Tsui H.-C.T."/>
            <person name="Winkler M.E."/>
        </authorList>
    </citation>
    <scope>NUCLEOTIDE SEQUENCE</scope>
</reference>
<evidence type="ECO:0008006" key="2">
    <source>
        <dbReference type="Google" id="ProtNLM"/>
    </source>
</evidence>
<name>A0A382D9X9_9ZZZZ</name>
<dbReference type="EMBL" id="UINC01038344">
    <property type="protein sequence ID" value="SVB35230.1"/>
    <property type="molecule type" value="Genomic_DNA"/>
</dbReference>
<dbReference type="AlphaFoldDB" id="A0A382D9X9"/>
<protein>
    <recommendedName>
        <fullName evidence="2">C-methyltransferase domain-containing protein</fullName>
    </recommendedName>
</protein>
<dbReference type="InterPro" id="IPR029063">
    <property type="entry name" value="SAM-dependent_MTases_sf"/>
</dbReference>
<evidence type="ECO:0000313" key="1">
    <source>
        <dbReference type="EMBL" id="SVB35230.1"/>
    </source>
</evidence>
<sequence>MKTINESGPIEMPIDIDDPALIDAMSNAHIHNLLNDGLLDSTNGELKLTAKGEASLHRHYIDYQIDLLNLSKNLGDFYFEKVNRLVKKVKGKAALYGASDTSRSIFAYIQNAGIILECVIDDDLKKQRNDYLGLPVISIDALDQYPVETVIISTIEFQDKIKEKMVEKFDDKYKIITLFD</sequence>